<proteinExistence type="predicted"/>
<dbReference type="STRING" id="5888.A0E6W4"/>
<evidence type="ECO:0000256" key="4">
    <source>
        <dbReference type="PROSITE-ProRule" id="PRU00175"/>
    </source>
</evidence>
<dbReference type="OrthoDB" id="10251804at2759"/>
<keyword evidence="3" id="KW-0862">Zinc</keyword>
<evidence type="ECO:0000256" key="2">
    <source>
        <dbReference type="ARBA" id="ARBA00022771"/>
    </source>
</evidence>
<dbReference type="GO" id="GO:0008270">
    <property type="term" value="F:zinc ion binding"/>
    <property type="evidence" value="ECO:0007669"/>
    <property type="project" value="UniProtKB-KW"/>
</dbReference>
<dbReference type="SMART" id="SM00184">
    <property type="entry name" value="RING"/>
    <property type="match status" value="1"/>
</dbReference>
<dbReference type="SUPFAM" id="SSF57850">
    <property type="entry name" value="RING/U-box"/>
    <property type="match status" value="1"/>
</dbReference>
<dbReference type="InParanoid" id="A0E6W4"/>
<keyword evidence="8" id="KW-1185">Reference proteome</keyword>
<evidence type="ECO:0000313" key="8">
    <source>
        <dbReference type="Proteomes" id="UP000000600"/>
    </source>
</evidence>
<keyword evidence="5" id="KW-0812">Transmembrane</keyword>
<name>A0E6W4_PARTE</name>
<accession>A0E6W4</accession>
<dbReference type="InterPro" id="IPR013083">
    <property type="entry name" value="Znf_RING/FYVE/PHD"/>
</dbReference>
<feature type="domain" description="RING-type" evidence="6">
    <location>
        <begin position="186"/>
        <end position="221"/>
    </location>
</feature>
<dbReference type="PROSITE" id="PS50089">
    <property type="entry name" value="ZF_RING_2"/>
    <property type="match status" value="1"/>
</dbReference>
<keyword evidence="5" id="KW-1133">Transmembrane helix</keyword>
<evidence type="ECO:0000259" key="6">
    <source>
        <dbReference type="PROSITE" id="PS50089"/>
    </source>
</evidence>
<dbReference type="GO" id="GO:0004842">
    <property type="term" value="F:ubiquitin-protein transferase activity"/>
    <property type="evidence" value="ECO:0000318"/>
    <property type="project" value="GO_Central"/>
</dbReference>
<evidence type="ECO:0000256" key="1">
    <source>
        <dbReference type="ARBA" id="ARBA00022723"/>
    </source>
</evidence>
<protein>
    <recommendedName>
        <fullName evidence="6">RING-type domain-containing protein</fullName>
    </recommendedName>
</protein>
<keyword evidence="1" id="KW-0479">Metal-binding</keyword>
<dbReference type="HOGENOM" id="CLU_1191892_0_0_1"/>
<organism evidence="7 8">
    <name type="scientific">Paramecium tetraurelia</name>
    <dbReference type="NCBI Taxonomy" id="5888"/>
    <lineage>
        <taxon>Eukaryota</taxon>
        <taxon>Sar</taxon>
        <taxon>Alveolata</taxon>
        <taxon>Ciliophora</taxon>
        <taxon>Intramacronucleata</taxon>
        <taxon>Oligohymenophorea</taxon>
        <taxon>Peniculida</taxon>
        <taxon>Parameciidae</taxon>
        <taxon>Paramecium</taxon>
    </lineage>
</organism>
<evidence type="ECO:0000256" key="5">
    <source>
        <dbReference type="SAM" id="Phobius"/>
    </source>
</evidence>
<keyword evidence="2 4" id="KW-0863">Zinc-finger</keyword>
<dbReference type="Gene3D" id="3.30.40.10">
    <property type="entry name" value="Zinc/RING finger domain, C3HC4 (zinc finger)"/>
    <property type="match status" value="1"/>
</dbReference>
<dbReference type="Pfam" id="PF13920">
    <property type="entry name" value="zf-C3HC4_3"/>
    <property type="match status" value="1"/>
</dbReference>
<dbReference type="Proteomes" id="UP000000600">
    <property type="component" value="Unassembled WGS sequence"/>
</dbReference>
<dbReference type="RefSeq" id="XP_001458428.1">
    <property type="nucleotide sequence ID" value="XM_001458391.1"/>
</dbReference>
<evidence type="ECO:0000256" key="3">
    <source>
        <dbReference type="ARBA" id="ARBA00022833"/>
    </source>
</evidence>
<dbReference type="AlphaFoldDB" id="A0E6W4"/>
<dbReference type="OMA" id="VNNIFRM"/>
<dbReference type="GeneID" id="5044213"/>
<dbReference type="EMBL" id="CT868661">
    <property type="protein sequence ID" value="CAK91031.1"/>
    <property type="molecule type" value="Genomic_DNA"/>
</dbReference>
<keyword evidence="5" id="KW-0472">Membrane</keyword>
<dbReference type="InterPro" id="IPR001841">
    <property type="entry name" value="Znf_RING"/>
</dbReference>
<sequence>MYLKQFRRNQPVNNIFRMIKNLDVNQRGLKYFDNMTITGYPIKRIQTLKSKFDMIDFKSKIIDNLEVQISVPNNIYIKEGYEIVSYPRRIILSNEEFFLVGDFIYNSQTQILRCNKIKALQEMKNIDLNQIFKRFYTKHVLKLLLKIGIIALCLCMMYKFAKRMLIFENGQVNQILISNQHRQLKCKICKNRNSNIIVLPCQHLVGCQECYSRRYFCPICRSYIQSRQKIFND</sequence>
<dbReference type="PANTHER" id="PTHR42647">
    <property type="entry name" value="SBP (S-RIBONUCLEASE BINDING PROTEIN) FAMILY PROTEIN"/>
    <property type="match status" value="1"/>
</dbReference>
<feature type="transmembrane region" description="Helical" evidence="5">
    <location>
        <begin position="143"/>
        <end position="161"/>
    </location>
</feature>
<dbReference type="PANTHER" id="PTHR42647:SF72">
    <property type="entry name" value="EF-HAND CALCIUM-BINDING DOMAIN-CONTAINING PROTEIN 4A"/>
    <property type="match status" value="1"/>
</dbReference>
<gene>
    <name evidence="7" type="ORF">GSPATT00023759001</name>
</gene>
<reference evidence="7 8" key="1">
    <citation type="journal article" date="2006" name="Nature">
        <title>Global trends of whole-genome duplications revealed by the ciliate Paramecium tetraurelia.</title>
        <authorList>
            <consortium name="Genoscope"/>
            <person name="Aury J.-M."/>
            <person name="Jaillon O."/>
            <person name="Duret L."/>
            <person name="Noel B."/>
            <person name="Jubin C."/>
            <person name="Porcel B.M."/>
            <person name="Segurens B."/>
            <person name="Daubin V."/>
            <person name="Anthouard V."/>
            <person name="Aiach N."/>
            <person name="Arnaiz O."/>
            <person name="Billaut A."/>
            <person name="Beisson J."/>
            <person name="Blanc I."/>
            <person name="Bouhouche K."/>
            <person name="Camara F."/>
            <person name="Duharcourt S."/>
            <person name="Guigo R."/>
            <person name="Gogendeau D."/>
            <person name="Katinka M."/>
            <person name="Keller A.-M."/>
            <person name="Kissmehl R."/>
            <person name="Klotz C."/>
            <person name="Koll F."/>
            <person name="Le Moue A."/>
            <person name="Lepere C."/>
            <person name="Malinsky S."/>
            <person name="Nowacki M."/>
            <person name="Nowak J.K."/>
            <person name="Plattner H."/>
            <person name="Poulain J."/>
            <person name="Ruiz F."/>
            <person name="Serrano V."/>
            <person name="Zagulski M."/>
            <person name="Dessen P."/>
            <person name="Betermier M."/>
            <person name="Weissenbach J."/>
            <person name="Scarpelli C."/>
            <person name="Schachter V."/>
            <person name="Sperling L."/>
            <person name="Meyer E."/>
            <person name="Cohen J."/>
            <person name="Wincker P."/>
        </authorList>
    </citation>
    <scope>NUCLEOTIDE SEQUENCE [LARGE SCALE GENOMIC DNA]</scope>
    <source>
        <strain evidence="7 8">Stock d4-2</strain>
    </source>
</reference>
<dbReference type="KEGG" id="ptm:GSPATT00023759001"/>
<evidence type="ECO:0000313" key="7">
    <source>
        <dbReference type="EMBL" id="CAK91031.1"/>
    </source>
</evidence>